<feature type="transmembrane region" description="Helical" evidence="1">
    <location>
        <begin position="6"/>
        <end position="25"/>
    </location>
</feature>
<dbReference type="Proteomes" id="UP000192468">
    <property type="component" value="Unassembled WGS sequence"/>
</dbReference>
<accession>A0A1W1XSK7</accession>
<evidence type="ECO:0000313" key="3">
    <source>
        <dbReference type="Proteomes" id="UP000192468"/>
    </source>
</evidence>
<keyword evidence="3" id="KW-1185">Reference proteome</keyword>
<name>A0A1W1XSK7_9CLOT</name>
<keyword evidence="1" id="KW-0812">Transmembrane</keyword>
<evidence type="ECO:0000313" key="2">
    <source>
        <dbReference type="EMBL" id="SMC26832.1"/>
    </source>
</evidence>
<dbReference type="STRING" id="1121291.SAMN02745134_02964"/>
<dbReference type="RefSeq" id="WP_084116771.1">
    <property type="nucleotide sequence ID" value="NZ_FWXH01000014.1"/>
</dbReference>
<evidence type="ECO:0000256" key="1">
    <source>
        <dbReference type="SAM" id="Phobius"/>
    </source>
</evidence>
<sequence length="117" mass="13577">MKNLFISEILNYIIVIGIGVLSLFVRRQLKIYTNSKLKLIEIQKEAIKQSMGIAAYNKDRSLVIDIVKTVEQLGKEFNWNDEFKHIKVLQFIEGKTGLSDEEIYNMIKSTVLDINRN</sequence>
<proteinExistence type="predicted"/>
<keyword evidence="1" id="KW-0472">Membrane</keyword>
<organism evidence="2 3">
    <name type="scientific">Clostridium acidisoli DSM 12555</name>
    <dbReference type="NCBI Taxonomy" id="1121291"/>
    <lineage>
        <taxon>Bacteria</taxon>
        <taxon>Bacillati</taxon>
        <taxon>Bacillota</taxon>
        <taxon>Clostridia</taxon>
        <taxon>Eubacteriales</taxon>
        <taxon>Clostridiaceae</taxon>
        <taxon>Clostridium</taxon>
    </lineage>
</organism>
<gene>
    <name evidence="2" type="ORF">SAMN02745134_02964</name>
</gene>
<protein>
    <recommendedName>
        <fullName evidence="4">Bacteriophage holin of superfamily 6 (Holin_LLH)</fullName>
    </recommendedName>
</protein>
<keyword evidence="1" id="KW-1133">Transmembrane helix</keyword>
<dbReference type="EMBL" id="FWXH01000014">
    <property type="protein sequence ID" value="SMC26832.1"/>
    <property type="molecule type" value="Genomic_DNA"/>
</dbReference>
<dbReference type="AlphaFoldDB" id="A0A1W1XSK7"/>
<reference evidence="2 3" key="1">
    <citation type="submission" date="2017-04" db="EMBL/GenBank/DDBJ databases">
        <authorList>
            <person name="Afonso C.L."/>
            <person name="Miller P.J."/>
            <person name="Scott M.A."/>
            <person name="Spackman E."/>
            <person name="Goraichik I."/>
            <person name="Dimitrov K.M."/>
            <person name="Suarez D.L."/>
            <person name="Swayne D.E."/>
        </authorList>
    </citation>
    <scope>NUCLEOTIDE SEQUENCE [LARGE SCALE GENOMIC DNA]</scope>
    <source>
        <strain evidence="2 3">DSM 12555</strain>
    </source>
</reference>
<evidence type="ECO:0008006" key="4">
    <source>
        <dbReference type="Google" id="ProtNLM"/>
    </source>
</evidence>
<dbReference type="OrthoDB" id="1910292at2"/>